<sequence length="79" mass="8853">MRAVTNLNHKDAQAVGWKILIPLECEVVGKAVLETKEETIMKSTKRFKVEGGYIYNTSTEYHKGSEIAIAEALVFVPEK</sequence>
<accession>A0A6H1ZXU6</accession>
<name>A0A6H1ZXU6_9ZZZZ</name>
<gene>
    <name evidence="2" type="ORF">MM415B00644_0009</name>
    <name evidence="1" type="ORF">TM448A02554_0010</name>
</gene>
<reference evidence="1" key="1">
    <citation type="submission" date="2020-03" db="EMBL/GenBank/DDBJ databases">
        <title>The deep terrestrial virosphere.</title>
        <authorList>
            <person name="Holmfeldt K."/>
            <person name="Nilsson E."/>
            <person name="Simone D."/>
            <person name="Lopez-Fernandez M."/>
            <person name="Wu X."/>
            <person name="de Brujin I."/>
            <person name="Lundin D."/>
            <person name="Andersson A."/>
            <person name="Bertilsson S."/>
            <person name="Dopson M."/>
        </authorList>
    </citation>
    <scope>NUCLEOTIDE SEQUENCE</scope>
    <source>
        <strain evidence="2">MM415B00644</strain>
        <strain evidence="1">TM448A02554</strain>
    </source>
</reference>
<dbReference type="EMBL" id="MT144324">
    <property type="protein sequence ID" value="QJA52241.1"/>
    <property type="molecule type" value="Genomic_DNA"/>
</dbReference>
<evidence type="ECO:0000313" key="2">
    <source>
        <dbReference type="EMBL" id="QJA63184.1"/>
    </source>
</evidence>
<proteinExistence type="predicted"/>
<protein>
    <submittedName>
        <fullName evidence="1">Uncharacterized protein</fullName>
    </submittedName>
</protein>
<dbReference type="EMBL" id="MT141492">
    <property type="protein sequence ID" value="QJA63184.1"/>
    <property type="molecule type" value="Genomic_DNA"/>
</dbReference>
<evidence type="ECO:0000313" key="1">
    <source>
        <dbReference type="EMBL" id="QJA52241.1"/>
    </source>
</evidence>
<dbReference type="AlphaFoldDB" id="A0A6H1ZXU6"/>
<organism evidence="1">
    <name type="scientific">viral metagenome</name>
    <dbReference type="NCBI Taxonomy" id="1070528"/>
    <lineage>
        <taxon>unclassified sequences</taxon>
        <taxon>metagenomes</taxon>
        <taxon>organismal metagenomes</taxon>
    </lineage>
</organism>